<evidence type="ECO:0000256" key="4">
    <source>
        <dbReference type="SAM" id="Phobius"/>
    </source>
</evidence>
<dbReference type="Gene3D" id="1.10.287.470">
    <property type="entry name" value="Helix hairpin bin"/>
    <property type="match status" value="1"/>
</dbReference>
<comment type="caution">
    <text evidence="6">The sequence shown here is derived from an EMBL/GenBank/DDBJ whole genome shotgun (WGS) entry which is preliminary data.</text>
</comment>
<gene>
    <name evidence="6" type="ORF">E2605_12060</name>
</gene>
<evidence type="ECO:0000256" key="3">
    <source>
        <dbReference type="SAM" id="Coils"/>
    </source>
</evidence>
<dbReference type="PANTHER" id="PTHR32347">
    <property type="entry name" value="EFFLUX SYSTEM COMPONENT YKNX-RELATED"/>
    <property type="match status" value="1"/>
</dbReference>
<feature type="transmembrane region" description="Helical" evidence="4">
    <location>
        <begin position="16"/>
        <end position="34"/>
    </location>
</feature>
<evidence type="ECO:0000256" key="2">
    <source>
        <dbReference type="ARBA" id="ARBA00023054"/>
    </source>
</evidence>
<keyword evidence="4" id="KW-1133">Transmembrane helix</keyword>
<dbReference type="SUPFAM" id="SSF111369">
    <property type="entry name" value="HlyD-like secretion proteins"/>
    <property type="match status" value="1"/>
</dbReference>
<evidence type="ECO:0000259" key="5">
    <source>
        <dbReference type="Pfam" id="PF25967"/>
    </source>
</evidence>
<accession>A0A4Y8L3E6</accession>
<feature type="coiled-coil region" evidence="3">
    <location>
        <begin position="208"/>
        <end position="235"/>
    </location>
</feature>
<evidence type="ECO:0000313" key="6">
    <source>
        <dbReference type="EMBL" id="TFD95570.1"/>
    </source>
</evidence>
<dbReference type="InterPro" id="IPR050465">
    <property type="entry name" value="UPF0194_transport"/>
</dbReference>
<dbReference type="AlphaFoldDB" id="A0A4Y8L3E6"/>
<dbReference type="InterPro" id="IPR058627">
    <property type="entry name" value="MdtA-like_C"/>
</dbReference>
<reference evidence="6 7" key="1">
    <citation type="submission" date="2019-03" db="EMBL/GenBank/DDBJ databases">
        <title>San Antonio Military Medical Center submission to MRSN (WRAIR), pending publication.</title>
        <authorList>
            <person name="Blyth D.M."/>
            <person name="Mccarthy S.L."/>
            <person name="Schall S.E."/>
            <person name="Stam J.A."/>
            <person name="Ong A.C."/>
            <person name="Mcgann P.T."/>
        </authorList>
    </citation>
    <scope>NUCLEOTIDE SEQUENCE [LARGE SCALE GENOMIC DNA]</scope>
    <source>
        <strain evidence="6 7">MRSN571793</strain>
    </source>
</reference>
<keyword evidence="4" id="KW-0472">Membrane</keyword>
<proteinExistence type="predicted"/>
<dbReference type="OrthoDB" id="1957187at2"/>
<dbReference type="EMBL" id="SOML01000007">
    <property type="protein sequence ID" value="TFD95570.1"/>
    <property type="molecule type" value="Genomic_DNA"/>
</dbReference>
<dbReference type="Gene3D" id="2.40.420.20">
    <property type="match status" value="1"/>
</dbReference>
<dbReference type="Proteomes" id="UP000297861">
    <property type="component" value="Unassembled WGS sequence"/>
</dbReference>
<evidence type="ECO:0000313" key="7">
    <source>
        <dbReference type="Proteomes" id="UP000297861"/>
    </source>
</evidence>
<dbReference type="GO" id="GO:0030313">
    <property type="term" value="C:cell envelope"/>
    <property type="evidence" value="ECO:0007669"/>
    <property type="project" value="UniProtKB-SubCell"/>
</dbReference>
<keyword evidence="2 3" id="KW-0175">Coiled coil</keyword>
<protein>
    <submittedName>
        <fullName evidence="6">HlyD family efflux transporter periplasmic adaptor subunit</fullName>
    </submittedName>
</protein>
<keyword evidence="4" id="KW-0812">Transmembrane</keyword>
<dbReference type="STRING" id="1121485.GCA_000426485_03258"/>
<dbReference type="Gene3D" id="2.40.50.100">
    <property type="match status" value="1"/>
</dbReference>
<dbReference type="PANTHER" id="PTHR32347:SF23">
    <property type="entry name" value="BLL5650 PROTEIN"/>
    <property type="match status" value="1"/>
</dbReference>
<dbReference type="RefSeq" id="WP_134436611.1">
    <property type="nucleotide sequence ID" value="NZ_SOML01000007.1"/>
</dbReference>
<dbReference type="Gene3D" id="2.40.30.170">
    <property type="match status" value="1"/>
</dbReference>
<feature type="domain" description="Multidrug resistance protein MdtA-like C-terminal permuted SH3" evidence="5">
    <location>
        <begin position="345"/>
        <end position="405"/>
    </location>
</feature>
<name>A0A4Y8L3E6_9BACT</name>
<dbReference type="Pfam" id="PF25967">
    <property type="entry name" value="RND-MFP_C"/>
    <property type="match status" value="1"/>
</dbReference>
<comment type="subcellular location">
    <subcellularLocation>
        <location evidence="1">Cell envelope</location>
    </subcellularLocation>
</comment>
<evidence type="ECO:0000256" key="1">
    <source>
        <dbReference type="ARBA" id="ARBA00004196"/>
    </source>
</evidence>
<organism evidence="6 7">
    <name type="scientific">Dysgonomonas capnocytophagoides</name>
    <dbReference type="NCBI Taxonomy" id="45254"/>
    <lineage>
        <taxon>Bacteria</taxon>
        <taxon>Pseudomonadati</taxon>
        <taxon>Bacteroidota</taxon>
        <taxon>Bacteroidia</taxon>
        <taxon>Bacteroidales</taxon>
        <taxon>Dysgonomonadaceae</taxon>
        <taxon>Dysgonomonas</taxon>
    </lineage>
</organism>
<sequence length="416" mass="47560">MDRIIEKKKGIQKKHIPYIIGGAVALLVILWLIFGNHASKMNVETKKISIQEVIKGEFNDYVRVNGQVQPINTIQLSAVEGGMVSEKLVEEGSNVQQGDIIVRLTNPMLNLNILDSEAQLAEKQNFLRNTQVSMEQERLSLKKEKLQLDLDVERKKRKYLQYKQLYAENLTSKEEYLQAKEDYEYAVDGRKLVVERQKQDSIYRGIQVKQMEESLHNMRQNLILVRQRVDNLNIKAPANGQLGLLDVEIGQSVASGGRVGQISVLSDYKIEASIDEHYIDRVKAGLEASFERQDKDFALRVRKVYPEVREKQFKTDFVFVGERPDNIRTGQTYYINLQLGQPVEAIMIPKGAFYQTTGGQWIFVVTPNGKKAIRRKVSIGRQNPTYYEVISGLDPGEKVITSSYDTYGEVEELILE</sequence>
<keyword evidence="7" id="KW-1185">Reference proteome</keyword>